<evidence type="ECO:0000313" key="3">
    <source>
        <dbReference type="Proteomes" id="UP000299102"/>
    </source>
</evidence>
<feature type="region of interest" description="Disordered" evidence="1">
    <location>
        <begin position="47"/>
        <end position="76"/>
    </location>
</feature>
<gene>
    <name evidence="2" type="ORF">EVAR_49122_1</name>
</gene>
<feature type="compositionally biased region" description="Low complexity" evidence="1">
    <location>
        <begin position="50"/>
        <end position="59"/>
    </location>
</feature>
<dbReference type="Proteomes" id="UP000299102">
    <property type="component" value="Unassembled WGS sequence"/>
</dbReference>
<dbReference type="EMBL" id="BGZK01001306">
    <property type="protein sequence ID" value="GBP76833.1"/>
    <property type="molecule type" value="Genomic_DNA"/>
</dbReference>
<proteinExistence type="predicted"/>
<accession>A0A4C1YP97</accession>
<evidence type="ECO:0000256" key="1">
    <source>
        <dbReference type="SAM" id="MobiDB-lite"/>
    </source>
</evidence>
<keyword evidence="3" id="KW-1185">Reference proteome</keyword>
<reference evidence="2 3" key="1">
    <citation type="journal article" date="2019" name="Commun. Biol.">
        <title>The bagworm genome reveals a unique fibroin gene that provides high tensile strength.</title>
        <authorList>
            <person name="Kono N."/>
            <person name="Nakamura H."/>
            <person name="Ohtoshi R."/>
            <person name="Tomita M."/>
            <person name="Numata K."/>
            <person name="Arakawa K."/>
        </authorList>
    </citation>
    <scope>NUCLEOTIDE SEQUENCE [LARGE SCALE GENOMIC DNA]</scope>
</reference>
<feature type="compositionally biased region" description="Basic residues" evidence="1">
    <location>
        <begin position="60"/>
        <end position="76"/>
    </location>
</feature>
<name>A0A4C1YP97_EUMVA</name>
<protein>
    <submittedName>
        <fullName evidence="2">Uncharacterized protein</fullName>
    </submittedName>
</protein>
<organism evidence="2 3">
    <name type="scientific">Eumeta variegata</name>
    <name type="common">Bagworm moth</name>
    <name type="synonym">Eumeta japonica</name>
    <dbReference type="NCBI Taxonomy" id="151549"/>
    <lineage>
        <taxon>Eukaryota</taxon>
        <taxon>Metazoa</taxon>
        <taxon>Ecdysozoa</taxon>
        <taxon>Arthropoda</taxon>
        <taxon>Hexapoda</taxon>
        <taxon>Insecta</taxon>
        <taxon>Pterygota</taxon>
        <taxon>Neoptera</taxon>
        <taxon>Endopterygota</taxon>
        <taxon>Lepidoptera</taxon>
        <taxon>Glossata</taxon>
        <taxon>Ditrysia</taxon>
        <taxon>Tineoidea</taxon>
        <taxon>Psychidae</taxon>
        <taxon>Oiketicinae</taxon>
        <taxon>Eumeta</taxon>
    </lineage>
</organism>
<comment type="caution">
    <text evidence="2">The sequence shown here is derived from an EMBL/GenBank/DDBJ whole genome shotgun (WGS) entry which is preliminary data.</text>
</comment>
<dbReference type="AlphaFoldDB" id="A0A4C1YP97"/>
<evidence type="ECO:0000313" key="2">
    <source>
        <dbReference type="EMBL" id="GBP76833.1"/>
    </source>
</evidence>
<sequence>MSLIRPGSRVPLEPLLPLGGRSYAGAGRRAYVPGGYVAVTRRRARREAAGEAAARQAAISRRRLARRGRRPRGRSD</sequence>